<evidence type="ECO:0000256" key="6">
    <source>
        <dbReference type="PROSITE-ProRule" id="PRU00050"/>
    </source>
</evidence>
<sequence>MLDTRPIRVLIVDDSLVVREVVTELLDRQAGIEVVGTAADPYEARELIKSLRPDVLTLDVEMPRMDGVTFLRNLMRLHPLPVVMLSSLTHEGAEVTLDALEAGAVDFIAKPGSESSDRTLEHFTQVLRQKVVTAAGLTRQLATRARQRPASTSVTPRVPAGNPAFDFSQNLIAIGASTGGTEALRDLLQVLPAKLPPIIVTQHIPAGFSARFAKRLDGCCQLQVKEAQQGEPLLPGHVYITPGGRHLLPIRMAGEFRAQVDDGAPVNRHKPSVEVMFNALAELDTRRSALVMLTGMGEDGAQAMTGCHDRGLLTIAQDQASSLVWGMPGAVVKRGGADRVLPLNRIASALLEHCYLGSAQ</sequence>
<dbReference type="InterPro" id="IPR035909">
    <property type="entry name" value="CheB_C"/>
</dbReference>
<dbReference type="Pfam" id="PF01339">
    <property type="entry name" value="CheB_methylest"/>
    <property type="match status" value="1"/>
</dbReference>
<dbReference type="HAMAP" id="MF_00099">
    <property type="entry name" value="CheB_chemtxs"/>
    <property type="match status" value="1"/>
</dbReference>
<evidence type="ECO:0000259" key="9">
    <source>
        <dbReference type="PROSITE" id="PS50122"/>
    </source>
</evidence>
<comment type="catalytic activity">
    <reaction evidence="4 5">
        <text>[protein]-L-glutamate 5-O-methyl ester + H2O = L-glutamyl-[protein] + methanol + H(+)</text>
        <dbReference type="Rhea" id="RHEA:23236"/>
        <dbReference type="Rhea" id="RHEA-COMP:10208"/>
        <dbReference type="Rhea" id="RHEA-COMP:10311"/>
        <dbReference type="ChEBI" id="CHEBI:15377"/>
        <dbReference type="ChEBI" id="CHEBI:15378"/>
        <dbReference type="ChEBI" id="CHEBI:17790"/>
        <dbReference type="ChEBI" id="CHEBI:29973"/>
        <dbReference type="ChEBI" id="CHEBI:82795"/>
        <dbReference type="EC" id="3.1.1.61"/>
    </reaction>
</comment>
<feature type="domain" description="Response regulatory" evidence="8">
    <location>
        <begin position="8"/>
        <end position="125"/>
    </location>
</feature>
<dbReference type="CDD" id="cd16432">
    <property type="entry name" value="CheB_Rec"/>
    <property type="match status" value="1"/>
</dbReference>
<dbReference type="InterPro" id="IPR001789">
    <property type="entry name" value="Sig_transdc_resp-reg_receiver"/>
</dbReference>
<evidence type="ECO:0000256" key="7">
    <source>
        <dbReference type="PROSITE-ProRule" id="PRU00169"/>
    </source>
</evidence>
<dbReference type="PANTHER" id="PTHR42872:SF6">
    <property type="entry name" value="PROTEIN-GLUTAMATE METHYLESTERASE_PROTEIN-GLUTAMINE GLUTAMINASE"/>
    <property type="match status" value="1"/>
</dbReference>
<keyword evidence="11" id="KW-1185">Reference proteome</keyword>
<evidence type="ECO:0000256" key="2">
    <source>
        <dbReference type="ARBA" id="ARBA00022500"/>
    </source>
</evidence>
<gene>
    <name evidence="5" type="primary">cheB</name>
    <name evidence="10" type="ORF">H9C73_11815</name>
</gene>
<dbReference type="EC" id="3.1.1.61" evidence="5"/>
<dbReference type="InterPro" id="IPR008248">
    <property type="entry name" value="CheB-like"/>
</dbReference>
<reference evidence="10 11" key="1">
    <citation type="submission" date="2020-09" db="EMBL/GenBank/DDBJ databases">
        <authorList>
            <person name="Tanuku N.R.S."/>
        </authorList>
    </citation>
    <scope>NUCLEOTIDE SEQUENCE [LARGE SCALE GENOMIC DNA]</scope>
    <source>
        <strain evidence="10 11">AK62</strain>
    </source>
</reference>
<evidence type="ECO:0000313" key="11">
    <source>
        <dbReference type="Proteomes" id="UP000810171"/>
    </source>
</evidence>
<comment type="catalytic activity">
    <reaction evidence="5">
        <text>L-glutaminyl-[protein] + H2O = L-glutamyl-[protein] + NH4(+)</text>
        <dbReference type="Rhea" id="RHEA:16441"/>
        <dbReference type="Rhea" id="RHEA-COMP:10207"/>
        <dbReference type="Rhea" id="RHEA-COMP:10208"/>
        <dbReference type="ChEBI" id="CHEBI:15377"/>
        <dbReference type="ChEBI" id="CHEBI:28938"/>
        <dbReference type="ChEBI" id="CHEBI:29973"/>
        <dbReference type="ChEBI" id="CHEBI:30011"/>
        <dbReference type="EC" id="3.5.1.44"/>
    </reaction>
</comment>
<evidence type="ECO:0000313" key="10">
    <source>
        <dbReference type="EMBL" id="MBP0049425.1"/>
    </source>
</evidence>
<keyword evidence="5 7" id="KW-0597">Phosphoprotein</keyword>
<comment type="function">
    <text evidence="5">Involved in chemotaxis. Part of a chemotaxis signal transduction system that modulates chemotaxis in response to various stimuli. Catalyzes the demethylation of specific methylglutamate residues introduced into the chemoreceptors (methyl-accepting chemotaxis proteins or MCP) by CheR. Also mediates the irreversible deamidation of specific glutamine residues to glutamic acid.</text>
</comment>
<dbReference type="InterPro" id="IPR011006">
    <property type="entry name" value="CheY-like_superfamily"/>
</dbReference>
<dbReference type="NCBIfam" id="NF009206">
    <property type="entry name" value="PRK12555.1"/>
    <property type="match status" value="1"/>
</dbReference>
<feature type="modified residue" description="4-aspartylphosphate" evidence="5 7">
    <location>
        <position position="59"/>
    </location>
</feature>
<comment type="caution">
    <text evidence="10">The sequence shown here is derived from an EMBL/GenBank/DDBJ whole genome shotgun (WGS) entry which is preliminary data.</text>
</comment>
<comment type="PTM">
    <text evidence="5">Phosphorylated by CheA. Phosphorylation of the N-terminal regulatory domain activates the methylesterase activity.</text>
</comment>
<name>A0ABS3ZDM3_9GAMM</name>
<dbReference type="PANTHER" id="PTHR42872">
    <property type="entry name" value="PROTEIN-GLUTAMATE METHYLESTERASE/PROTEIN-GLUTAMINE GLUTAMINASE"/>
    <property type="match status" value="1"/>
</dbReference>
<dbReference type="Pfam" id="PF00072">
    <property type="entry name" value="Response_reg"/>
    <property type="match status" value="1"/>
</dbReference>
<dbReference type="SMART" id="SM00448">
    <property type="entry name" value="REC"/>
    <property type="match status" value="1"/>
</dbReference>
<dbReference type="PROSITE" id="PS50122">
    <property type="entry name" value="CHEB"/>
    <property type="match status" value="1"/>
</dbReference>
<proteinExistence type="inferred from homology"/>
<dbReference type="EMBL" id="JACVEW010000018">
    <property type="protein sequence ID" value="MBP0049425.1"/>
    <property type="molecule type" value="Genomic_DNA"/>
</dbReference>
<dbReference type="NCBIfam" id="NF001965">
    <property type="entry name" value="PRK00742.1"/>
    <property type="match status" value="1"/>
</dbReference>
<evidence type="ECO:0000256" key="4">
    <source>
        <dbReference type="ARBA" id="ARBA00048267"/>
    </source>
</evidence>
<evidence type="ECO:0000259" key="8">
    <source>
        <dbReference type="PROSITE" id="PS50110"/>
    </source>
</evidence>
<dbReference type="SUPFAM" id="SSF52738">
    <property type="entry name" value="Methylesterase CheB, C-terminal domain"/>
    <property type="match status" value="1"/>
</dbReference>
<organism evidence="10 11">
    <name type="scientific">Marinobacterium alkalitolerans</name>
    <dbReference type="NCBI Taxonomy" id="1542925"/>
    <lineage>
        <taxon>Bacteria</taxon>
        <taxon>Pseudomonadati</taxon>
        <taxon>Pseudomonadota</taxon>
        <taxon>Gammaproteobacteria</taxon>
        <taxon>Oceanospirillales</taxon>
        <taxon>Oceanospirillaceae</taxon>
        <taxon>Marinobacterium</taxon>
    </lineage>
</organism>
<evidence type="ECO:0000256" key="1">
    <source>
        <dbReference type="ARBA" id="ARBA00022490"/>
    </source>
</evidence>
<comment type="domain">
    <text evidence="5">Contains a C-terminal catalytic domain, and an N-terminal region which modulates catalytic activity.</text>
</comment>
<evidence type="ECO:0000256" key="5">
    <source>
        <dbReference type="HAMAP-Rule" id="MF_00099"/>
    </source>
</evidence>
<feature type="active site" evidence="5 6">
    <location>
        <position position="177"/>
    </location>
</feature>
<dbReference type="Proteomes" id="UP000810171">
    <property type="component" value="Unassembled WGS sequence"/>
</dbReference>
<keyword evidence="3 5" id="KW-0378">Hydrolase</keyword>
<dbReference type="EC" id="3.5.1.44" evidence="5"/>
<evidence type="ECO:0000256" key="3">
    <source>
        <dbReference type="ARBA" id="ARBA00022801"/>
    </source>
</evidence>
<feature type="domain" description="CheB-type methylesterase" evidence="9">
    <location>
        <begin position="165"/>
        <end position="352"/>
    </location>
</feature>
<keyword evidence="2 5" id="KW-0145">Chemotaxis</keyword>
<comment type="similarity">
    <text evidence="5">Belongs to the CheB family.</text>
</comment>
<dbReference type="Gene3D" id="3.40.50.180">
    <property type="entry name" value="Methylesterase CheB, C-terminal domain"/>
    <property type="match status" value="1"/>
</dbReference>
<comment type="subcellular location">
    <subcellularLocation>
        <location evidence="5">Cytoplasm</location>
    </subcellularLocation>
</comment>
<keyword evidence="1 5" id="KW-0963">Cytoplasm</keyword>
<dbReference type="CDD" id="cd17541">
    <property type="entry name" value="REC_CheB-like"/>
    <property type="match status" value="1"/>
</dbReference>
<dbReference type="PROSITE" id="PS50110">
    <property type="entry name" value="RESPONSE_REGULATORY"/>
    <property type="match status" value="1"/>
</dbReference>
<feature type="active site" evidence="5 6">
    <location>
        <position position="299"/>
    </location>
</feature>
<dbReference type="PIRSF" id="PIRSF000876">
    <property type="entry name" value="RR_chemtxs_CheB"/>
    <property type="match status" value="1"/>
</dbReference>
<accession>A0ABS3ZDM3</accession>
<dbReference type="SUPFAM" id="SSF52172">
    <property type="entry name" value="CheY-like"/>
    <property type="match status" value="1"/>
</dbReference>
<dbReference type="Gene3D" id="3.40.50.2300">
    <property type="match status" value="1"/>
</dbReference>
<feature type="active site" evidence="5 6">
    <location>
        <position position="203"/>
    </location>
</feature>
<protein>
    <recommendedName>
        <fullName evidence="5">Protein-glutamate methylesterase/protein-glutamine glutaminase</fullName>
        <ecNumber evidence="5">3.1.1.61</ecNumber>
        <ecNumber evidence="5">3.5.1.44</ecNumber>
    </recommendedName>
</protein>
<dbReference type="InterPro" id="IPR000673">
    <property type="entry name" value="Sig_transdc_resp-reg_Me-estase"/>
</dbReference>